<protein>
    <submittedName>
        <fullName evidence="1">Uncharacterized protein</fullName>
    </submittedName>
</protein>
<name>A0A922MXN1_SPOEX</name>
<dbReference type="EMBL" id="JACEFF010000071">
    <property type="protein sequence ID" value="KAH9644694.1"/>
    <property type="molecule type" value="Genomic_DNA"/>
</dbReference>
<gene>
    <name evidence="1" type="ORF">HF086_011722</name>
</gene>
<dbReference type="Proteomes" id="UP000814243">
    <property type="component" value="Unassembled WGS sequence"/>
</dbReference>
<accession>A0A922MXN1</accession>
<sequence length="231" mass="26168">MSKEADQPTGYQCKKDIEMSLDEFNSPSGPVQDGLLNDEVHQKKMLPCEALAVPSTSYNTSYCSTPTESRTLAEIISSVKLDHRYVNTPQSSKNKLERVKRALKMSQARIKVLSQNMKRMKLTVSTLKSVIADLKKKETELRSFAITLHFRSNDIYNSIDMKKKCDDCLMAGETVPQDAVSNRRSGVALIIQKQTGGLTVPSRFIDPIVKFYPIKKNNEVKERVNRTRDTY</sequence>
<evidence type="ECO:0000313" key="2">
    <source>
        <dbReference type="Proteomes" id="UP000814243"/>
    </source>
</evidence>
<evidence type="ECO:0000313" key="1">
    <source>
        <dbReference type="EMBL" id="KAH9644694.1"/>
    </source>
</evidence>
<organism evidence="1 2">
    <name type="scientific">Spodoptera exigua</name>
    <name type="common">Beet armyworm</name>
    <name type="synonym">Noctua fulgens</name>
    <dbReference type="NCBI Taxonomy" id="7107"/>
    <lineage>
        <taxon>Eukaryota</taxon>
        <taxon>Metazoa</taxon>
        <taxon>Ecdysozoa</taxon>
        <taxon>Arthropoda</taxon>
        <taxon>Hexapoda</taxon>
        <taxon>Insecta</taxon>
        <taxon>Pterygota</taxon>
        <taxon>Neoptera</taxon>
        <taxon>Endopterygota</taxon>
        <taxon>Lepidoptera</taxon>
        <taxon>Glossata</taxon>
        <taxon>Ditrysia</taxon>
        <taxon>Noctuoidea</taxon>
        <taxon>Noctuidae</taxon>
        <taxon>Amphipyrinae</taxon>
        <taxon>Spodoptera</taxon>
    </lineage>
</organism>
<proteinExistence type="predicted"/>
<comment type="caution">
    <text evidence="1">The sequence shown here is derived from an EMBL/GenBank/DDBJ whole genome shotgun (WGS) entry which is preliminary data.</text>
</comment>
<dbReference type="AlphaFoldDB" id="A0A922MXN1"/>
<reference evidence="1" key="1">
    <citation type="journal article" date="2021" name="G3 (Bethesda)">
        <title>Genome and transcriptome analysis of the beet armyworm Spodoptera exigua reveals targets for pest control. .</title>
        <authorList>
            <person name="Simon S."/>
            <person name="Breeschoten T."/>
            <person name="Jansen H.J."/>
            <person name="Dirks R.P."/>
            <person name="Schranz M.E."/>
            <person name="Ros V.I.D."/>
        </authorList>
    </citation>
    <scope>NUCLEOTIDE SEQUENCE</scope>
    <source>
        <strain evidence="1">TB_SE_WUR_2020</strain>
    </source>
</reference>